<accession>A0A9P7Y766</accession>
<reference evidence="1" key="1">
    <citation type="journal article" date="2021" name="IMA Fungus">
        <title>Genomic characterization of three marine fungi, including Emericellopsis atlantica sp. nov. with signatures of a generalist lifestyle and marine biomass degradation.</title>
        <authorList>
            <person name="Hagestad O.C."/>
            <person name="Hou L."/>
            <person name="Andersen J.H."/>
            <person name="Hansen E.H."/>
            <person name="Altermark B."/>
            <person name="Li C."/>
            <person name="Kuhnert E."/>
            <person name="Cox R.J."/>
            <person name="Crous P.W."/>
            <person name="Spatafora J.W."/>
            <person name="Lail K."/>
            <person name="Amirebrahimi M."/>
            <person name="Lipzen A."/>
            <person name="Pangilinan J."/>
            <person name="Andreopoulos W."/>
            <person name="Hayes R.D."/>
            <person name="Ng V."/>
            <person name="Grigoriev I.V."/>
            <person name="Jackson S.A."/>
            <person name="Sutton T.D.S."/>
            <person name="Dobson A.D.W."/>
            <person name="Rama T."/>
        </authorList>
    </citation>
    <scope>NUCLEOTIDE SEQUENCE</scope>
    <source>
        <strain evidence="1">TRa018bII</strain>
    </source>
</reference>
<evidence type="ECO:0000313" key="2">
    <source>
        <dbReference type="Proteomes" id="UP000824998"/>
    </source>
</evidence>
<dbReference type="OrthoDB" id="4227485at2759"/>
<proteinExistence type="predicted"/>
<organism evidence="1 2">
    <name type="scientific">Amylocarpus encephaloides</name>
    <dbReference type="NCBI Taxonomy" id="45428"/>
    <lineage>
        <taxon>Eukaryota</taxon>
        <taxon>Fungi</taxon>
        <taxon>Dikarya</taxon>
        <taxon>Ascomycota</taxon>
        <taxon>Pezizomycotina</taxon>
        <taxon>Leotiomycetes</taxon>
        <taxon>Helotiales</taxon>
        <taxon>Helotiales incertae sedis</taxon>
        <taxon>Amylocarpus</taxon>
    </lineage>
</organism>
<keyword evidence="2" id="KW-1185">Reference proteome</keyword>
<feature type="non-terminal residue" evidence="1">
    <location>
        <position position="1"/>
    </location>
</feature>
<comment type="caution">
    <text evidence="1">The sequence shown here is derived from an EMBL/GenBank/DDBJ whole genome shotgun (WGS) entry which is preliminary data.</text>
</comment>
<gene>
    <name evidence="1" type="ORF">BJ875DRAFT_353675</name>
</gene>
<feature type="non-terminal residue" evidence="1">
    <location>
        <position position="114"/>
    </location>
</feature>
<protein>
    <submittedName>
        <fullName evidence="1">Uncharacterized protein</fullName>
    </submittedName>
</protein>
<dbReference type="InterPro" id="IPR022198">
    <property type="entry name" value="DUF3723"/>
</dbReference>
<sequence length="114" mass="12960">IARYIKHIKDTWDEICGGDVLLLGCIDESTVEAVQLRVPALSTYDSEFIQNQMISRRLFPEVLDLSTRQGITSRLLAIEQPIPTIHSLFKNLRYLEPAVEAIKTLIPKPIQETL</sequence>
<dbReference type="AlphaFoldDB" id="A0A9P7Y766"/>
<evidence type="ECO:0000313" key="1">
    <source>
        <dbReference type="EMBL" id="KAG9228366.1"/>
    </source>
</evidence>
<dbReference type="Pfam" id="PF12520">
    <property type="entry name" value="DUF3723"/>
    <property type="match status" value="1"/>
</dbReference>
<dbReference type="EMBL" id="MU251962">
    <property type="protein sequence ID" value="KAG9228366.1"/>
    <property type="molecule type" value="Genomic_DNA"/>
</dbReference>
<dbReference type="Proteomes" id="UP000824998">
    <property type="component" value="Unassembled WGS sequence"/>
</dbReference>
<name>A0A9P7Y766_9HELO</name>